<dbReference type="Proteomes" id="UP000323856">
    <property type="component" value="Unassembled WGS sequence"/>
</dbReference>
<proteinExistence type="predicted"/>
<keyword evidence="1" id="KW-1133">Transmembrane helix</keyword>
<feature type="transmembrane region" description="Helical" evidence="1">
    <location>
        <begin position="127"/>
        <end position="154"/>
    </location>
</feature>
<dbReference type="OrthoDB" id="5184455at2"/>
<protein>
    <submittedName>
        <fullName evidence="2">M50 family metallopeptidase</fullName>
    </submittedName>
</protein>
<feature type="transmembrane region" description="Helical" evidence="1">
    <location>
        <begin position="166"/>
        <end position="187"/>
    </location>
</feature>
<feature type="transmembrane region" description="Helical" evidence="1">
    <location>
        <begin position="20"/>
        <end position="40"/>
    </location>
</feature>
<dbReference type="RefSeq" id="WP_007272024.1">
    <property type="nucleotide sequence ID" value="NZ_JBITUG010000021.1"/>
</dbReference>
<feature type="transmembrane region" description="Helical" evidence="1">
    <location>
        <begin position="216"/>
        <end position="239"/>
    </location>
</feature>
<evidence type="ECO:0000256" key="1">
    <source>
        <dbReference type="SAM" id="Phobius"/>
    </source>
</evidence>
<gene>
    <name evidence="2" type="ORF">FQ154_03930</name>
</gene>
<sequence length="243" mass="25948">MEIIDRWWQAVLAGFGGSAQFVPTLWPLLGLLALCLLLTVPRACWRIFGLYVTFVHELGHAFAALLTGRFVHGLKIRLDHSGELVSSGKPGFSAVFSGFWGYPAPAVVGAGLVAATSFGHGSAALSIGALLLLVSLLFLRNAVGIAVALCSALAAQLLVVFTPVAATSWVVLGLGMMLLVGSVRDLFKVIGVHTRRRELVASSDAYLLATRSWLPAWFWLAGFTVVIGGSVAFSVWRLWETLA</sequence>
<keyword evidence="1" id="KW-0472">Membrane</keyword>
<dbReference type="EMBL" id="VOBL01000003">
    <property type="protein sequence ID" value="KAA0978912.1"/>
    <property type="molecule type" value="Genomic_DNA"/>
</dbReference>
<organism evidence="2 3">
    <name type="scientific">Paeniglutamicibacter gangotriensis</name>
    <dbReference type="NCBI Taxonomy" id="254787"/>
    <lineage>
        <taxon>Bacteria</taxon>
        <taxon>Bacillati</taxon>
        <taxon>Actinomycetota</taxon>
        <taxon>Actinomycetes</taxon>
        <taxon>Micrococcales</taxon>
        <taxon>Micrococcaceae</taxon>
        <taxon>Paeniglutamicibacter</taxon>
    </lineage>
</organism>
<evidence type="ECO:0000313" key="3">
    <source>
        <dbReference type="Proteomes" id="UP000323856"/>
    </source>
</evidence>
<accession>A0A5B0EKG0</accession>
<feature type="transmembrane region" description="Helical" evidence="1">
    <location>
        <begin position="47"/>
        <end position="71"/>
    </location>
</feature>
<evidence type="ECO:0000313" key="2">
    <source>
        <dbReference type="EMBL" id="KAA0978912.1"/>
    </source>
</evidence>
<name>A0A5B0EKG0_9MICC</name>
<dbReference type="AlphaFoldDB" id="A0A5B0EKG0"/>
<keyword evidence="1" id="KW-0812">Transmembrane</keyword>
<comment type="caution">
    <text evidence="2">The sequence shown here is derived from an EMBL/GenBank/DDBJ whole genome shotgun (WGS) entry which is preliminary data.</text>
</comment>
<reference evidence="2 3" key="1">
    <citation type="submission" date="2019-07" db="EMBL/GenBank/DDBJ databases">
        <title>Analysis of the biochemical properties, biological activity and biotechnological potential of siderophores and biosurfactants produced by Antarctic psychrotolerant bacteria.</title>
        <authorList>
            <person name="Styczynski M."/>
            <person name="Krucon T."/>
            <person name="Decewicz P."/>
            <person name="Dziewit L."/>
        </authorList>
    </citation>
    <scope>NUCLEOTIDE SEQUENCE [LARGE SCALE GENOMIC DNA]</scope>
    <source>
        <strain evidence="2 3">ANT_H27</strain>
    </source>
</reference>
<feature type="transmembrane region" description="Helical" evidence="1">
    <location>
        <begin position="91"/>
        <end position="115"/>
    </location>
</feature>
<dbReference type="Pfam" id="PF13398">
    <property type="entry name" value="Peptidase_M50B"/>
    <property type="match status" value="1"/>
</dbReference>
<dbReference type="InterPro" id="IPR049500">
    <property type="entry name" value="Peptidase_M50B-like"/>
</dbReference>